<dbReference type="Proteomes" id="UP000026961">
    <property type="component" value="Chromosome 3"/>
</dbReference>
<dbReference type="EnsemblPlants" id="OGLUM03G25720.1">
    <property type="protein sequence ID" value="OGLUM03G25720.1"/>
    <property type="gene ID" value="OGLUM03G25720"/>
</dbReference>
<proteinExistence type="predicted"/>
<sequence>MRRRGDNGGTRKGPTVAVERRGFTPAPARGGRSGGDGGGGSGSAPAPARQWSGGSGGGARIRTNAGSWREGAAAVAEEHGSAPVLAHRGKEWRRRDTVVRGSASVPTRGGSGGGSGGAWIHVGAGLRWRE</sequence>
<evidence type="ECO:0000256" key="1">
    <source>
        <dbReference type="SAM" id="MobiDB-lite"/>
    </source>
</evidence>
<keyword evidence="3" id="KW-1185">Reference proteome</keyword>
<feature type="compositionally biased region" description="Gly residues" evidence="1">
    <location>
        <begin position="31"/>
        <end position="42"/>
    </location>
</feature>
<feature type="region of interest" description="Disordered" evidence="1">
    <location>
        <begin position="1"/>
        <end position="130"/>
    </location>
</feature>
<organism evidence="2">
    <name type="scientific">Oryza glumipatula</name>
    <dbReference type="NCBI Taxonomy" id="40148"/>
    <lineage>
        <taxon>Eukaryota</taxon>
        <taxon>Viridiplantae</taxon>
        <taxon>Streptophyta</taxon>
        <taxon>Embryophyta</taxon>
        <taxon>Tracheophyta</taxon>
        <taxon>Spermatophyta</taxon>
        <taxon>Magnoliopsida</taxon>
        <taxon>Liliopsida</taxon>
        <taxon>Poales</taxon>
        <taxon>Poaceae</taxon>
        <taxon>BOP clade</taxon>
        <taxon>Oryzoideae</taxon>
        <taxon>Oryzeae</taxon>
        <taxon>Oryzinae</taxon>
        <taxon>Oryza</taxon>
    </lineage>
</organism>
<name>A0A0D9ZA58_9ORYZ</name>
<reference evidence="2" key="1">
    <citation type="submission" date="2015-04" db="UniProtKB">
        <authorList>
            <consortium name="EnsemblPlants"/>
        </authorList>
    </citation>
    <scope>IDENTIFICATION</scope>
</reference>
<accession>A0A0D9ZA58</accession>
<protein>
    <submittedName>
        <fullName evidence="2">Uncharacterized protein</fullName>
    </submittedName>
</protein>
<dbReference type="AlphaFoldDB" id="A0A0D9ZA58"/>
<evidence type="ECO:0000313" key="3">
    <source>
        <dbReference type="Proteomes" id="UP000026961"/>
    </source>
</evidence>
<dbReference type="Gramene" id="OGLUM03G25720.1">
    <property type="protein sequence ID" value="OGLUM03G25720.1"/>
    <property type="gene ID" value="OGLUM03G25720"/>
</dbReference>
<reference evidence="2" key="2">
    <citation type="submission" date="2018-05" db="EMBL/GenBank/DDBJ databases">
        <title>OgluRS3 (Oryza glumaepatula Reference Sequence Version 3).</title>
        <authorList>
            <person name="Zhang J."/>
            <person name="Kudrna D."/>
            <person name="Lee S."/>
            <person name="Talag J."/>
            <person name="Welchert J."/>
            <person name="Wing R.A."/>
        </authorList>
    </citation>
    <scope>NUCLEOTIDE SEQUENCE [LARGE SCALE GENOMIC DNA]</scope>
</reference>
<dbReference type="HOGENOM" id="CLU_1941377_0_0_1"/>
<evidence type="ECO:0000313" key="2">
    <source>
        <dbReference type="EnsemblPlants" id="OGLUM03G25720.1"/>
    </source>
</evidence>